<reference evidence="3 4" key="1">
    <citation type="submission" date="2018-12" db="EMBL/GenBank/DDBJ databases">
        <authorList>
            <person name="Yu L."/>
        </authorList>
    </citation>
    <scope>NUCLEOTIDE SEQUENCE [LARGE SCALE GENOMIC DNA]</scope>
    <source>
        <strain evidence="3 4">S5H2222</strain>
    </source>
</reference>
<feature type="domain" description="DUF4097" evidence="2">
    <location>
        <begin position="205"/>
        <end position="282"/>
    </location>
</feature>
<dbReference type="InterPro" id="IPR025164">
    <property type="entry name" value="Toastrack_DUF4097"/>
</dbReference>
<feature type="domain" description="DUF4097" evidence="2">
    <location>
        <begin position="66"/>
        <end position="198"/>
    </location>
</feature>
<feature type="transmembrane region" description="Helical" evidence="1">
    <location>
        <begin position="32"/>
        <end position="50"/>
    </location>
</feature>
<gene>
    <name evidence="3" type="ORF">EKG35_04355</name>
</gene>
<evidence type="ECO:0000259" key="2">
    <source>
        <dbReference type="Pfam" id="PF13349"/>
    </source>
</evidence>
<keyword evidence="1" id="KW-1133">Transmembrane helix</keyword>
<keyword evidence="1" id="KW-0472">Membrane</keyword>
<proteinExistence type="predicted"/>
<dbReference type="Pfam" id="PF13349">
    <property type="entry name" value="DUF4097"/>
    <property type="match status" value="2"/>
</dbReference>
<evidence type="ECO:0000313" key="4">
    <source>
        <dbReference type="Proteomes" id="UP000276349"/>
    </source>
</evidence>
<dbReference type="EMBL" id="RXNR01000008">
    <property type="protein sequence ID" value="RTQ95110.1"/>
    <property type="molecule type" value="Genomic_DNA"/>
</dbReference>
<name>A0A3S0J519_9BACI</name>
<accession>A0A3S0J519</accession>
<dbReference type="Gene3D" id="2.160.20.120">
    <property type="match status" value="1"/>
</dbReference>
<protein>
    <recommendedName>
        <fullName evidence="2">DUF4097 domain-containing protein</fullName>
    </recommendedName>
</protein>
<sequence length="284" mass="31445">MLGSLIKQYTSCNLIKKNEFKFERKININKKVFVIGVILIGIIVVTFYNISLNGKTEEIEITQDFSNVEVESENANINVIASNNNTAKAELVNNKNNKYKLDVKVDGNTLEIEVNRRGFKWLSIDFFSNSPTLNLMLPEKVAGTIALETNNGTISASNLESKEMAAESDNGEILIENVKSNSIYAQSDNGELFFENLEGEILGESDNGDITLVNDSLNQPIEFETDNGSIIIQTKKEPENVKMDVYTDNGTINIFGKSNESTVIGNGENLIKLTSDNGDIIVEK</sequence>
<evidence type="ECO:0000256" key="1">
    <source>
        <dbReference type="SAM" id="Phobius"/>
    </source>
</evidence>
<comment type="caution">
    <text evidence="3">The sequence shown here is derived from an EMBL/GenBank/DDBJ whole genome shotgun (WGS) entry which is preliminary data.</text>
</comment>
<keyword evidence="4" id="KW-1185">Reference proteome</keyword>
<organism evidence="3 4">
    <name type="scientific">Lysinibacillus telephonicus</name>
    <dbReference type="NCBI Taxonomy" id="1714840"/>
    <lineage>
        <taxon>Bacteria</taxon>
        <taxon>Bacillati</taxon>
        <taxon>Bacillota</taxon>
        <taxon>Bacilli</taxon>
        <taxon>Bacillales</taxon>
        <taxon>Bacillaceae</taxon>
        <taxon>Lysinibacillus</taxon>
    </lineage>
</organism>
<dbReference type="Proteomes" id="UP000276349">
    <property type="component" value="Unassembled WGS sequence"/>
</dbReference>
<keyword evidence="1" id="KW-0812">Transmembrane</keyword>
<dbReference type="AlphaFoldDB" id="A0A3S0J519"/>
<dbReference type="OrthoDB" id="2588856at2"/>
<evidence type="ECO:0000313" key="3">
    <source>
        <dbReference type="EMBL" id="RTQ95110.1"/>
    </source>
</evidence>